<keyword evidence="1" id="KW-0472">Membrane</keyword>
<keyword evidence="4" id="KW-1185">Reference proteome</keyword>
<dbReference type="InterPro" id="IPR005530">
    <property type="entry name" value="SPW"/>
</dbReference>
<feature type="domain" description="SPW repeat-containing integral membrane" evidence="2">
    <location>
        <begin position="32"/>
        <end position="127"/>
    </location>
</feature>
<feature type="transmembrane region" description="Helical" evidence="1">
    <location>
        <begin position="35"/>
        <end position="55"/>
    </location>
</feature>
<proteinExistence type="predicted"/>
<comment type="caution">
    <text evidence="3">The sequence shown here is derived from an EMBL/GenBank/DDBJ whole genome shotgun (WGS) entry which is preliminary data.</text>
</comment>
<organism evidence="3 4">
    <name type="scientific">Sphaerisporangium aureirubrum</name>
    <dbReference type="NCBI Taxonomy" id="1544736"/>
    <lineage>
        <taxon>Bacteria</taxon>
        <taxon>Bacillati</taxon>
        <taxon>Actinomycetota</taxon>
        <taxon>Actinomycetes</taxon>
        <taxon>Streptosporangiales</taxon>
        <taxon>Streptosporangiaceae</taxon>
        <taxon>Sphaerisporangium</taxon>
    </lineage>
</organism>
<feature type="transmembrane region" description="Helical" evidence="1">
    <location>
        <begin position="62"/>
        <end position="80"/>
    </location>
</feature>
<dbReference type="EMBL" id="JBHSRF010000079">
    <property type="protein sequence ID" value="MFC6086173.1"/>
    <property type="molecule type" value="Genomic_DNA"/>
</dbReference>
<dbReference type="RefSeq" id="WP_380761093.1">
    <property type="nucleotide sequence ID" value="NZ_JBHSRF010000079.1"/>
</dbReference>
<evidence type="ECO:0000259" key="2">
    <source>
        <dbReference type="Pfam" id="PF03779"/>
    </source>
</evidence>
<sequence length="149" mass="15986">MVRPTGVERHPDIQEMRATRERAGSMPIAQVTEGLSIVAGLYLAISPWIVGFSGLTRLTVNNLITGLALAVLAMGFASAYGRTYGLSWIAPVIGLWTIIAPFVMRSATTSTVWNNVVIGAIILLLGLGAMAFGMSRRQPHKFGGNGHRH</sequence>
<feature type="transmembrane region" description="Helical" evidence="1">
    <location>
        <begin position="86"/>
        <end position="104"/>
    </location>
</feature>
<dbReference type="Proteomes" id="UP001596137">
    <property type="component" value="Unassembled WGS sequence"/>
</dbReference>
<reference evidence="4" key="1">
    <citation type="journal article" date="2019" name="Int. J. Syst. Evol. Microbiol.">
        <title>The Global Catalogue of Microorganisms (GCM) 10K type strain sequencing project: providing services to taxonomists for standard genome sequencing and annotation.</title>
        <authorList>
            <consortium name="The Broad Institute Genomics Platform"/>
            <consortium name="The Broad Institute Genome Sequencing Center for Infectious Disease"/>
            <person name="Wu L."/>
            <person name="Ma J."/>
        </authorList>
    </citation>
    <scope>NUCLEOTIDE SEQUENCE [LARGE SCALE GENOMIC DNA]</scope>
    <source>
        <strain evidence="4">JCM 30346</strain>
    </source>
</reference>
<keyword evidence="1" id="KW-0812">Transmembrane</keyword>
<name>A0ABW1NS40_9ACTN</name>
<protein>
    <submittedName>
        <fullName evidence="3">SPW repeat protein</fullName>
    </submittedName>
</protein>
<feature type="transmembrane region" description="Helical" evidence="1">
    <location>
        <begin position="116"/>
        <end position="134"/>
    </location>
</feature>
<dbReference type="Pfam" id="PF03779">
    <property type="entry name" value="SPW"/>
    <property type="match status" value="1"/>
</dbReference>
<evidence type="ECO:0000256" key="1">
    <source>
        <dbReference type="SAM" id="Phobius"/>
    </source>
</evidence>
<accession>A0ABW1NS40</accession>
<evidence type="ECO:0000313" key="3">
    <source>
        <dbReference type="EMBL" id="MFC6086173.1"/>
    </source>
</evidence>
<evidence type="ECO:0000313" key="4">
    <source>
        <dbReference type="Proteomes" id="UP001596137"/>
    </source>
</evidence>
<keyword evidence="1" id="KW-1133">Transmembrane helix</keyword>
<gene>
    <name evidence="3" type="ORF">ACFP1K_33745</name>
</gene>